<proteinExistence type="predicted"/>
<protein>
    <submittedName>
        <fullName evidence="2">Uncharacterized protein</fullName>
    </submittedName>
</protein>
<evidence type="ECO:0000313" key="2">
    <source>
        <dbReference type="EMBL" id="PVD37837.1"/>
    </source>
</evidence>
<evidence type="ECO:0000313" key="3">
    <source>
        <dbReference type="Proteomes" id="UP000245119"/>
    </source>
</evidence>
<dbReference type="Proteomes" id="UP000245119">
    <property type="component" value="Linkage Group LG1"/>
</dbReference>
<dbReference type="EMBL" id="PZQS01000001">
    <property type="protein sequence ID" value="PVD37837.1"/>
    <property type="molecule type" value="Genomic_DNA"/>
</dbReference>
<feature type="region of interest" description="Disordered" evidence="1">
    <location>
        <begin position="39"/>
        <end position="60"/>
    </location>
</feature>
<feature type="compositionally biased region" description="Polar residues" evidence="1">
    <location>
        <begin position="45"/>
        <end position="54"/>
    </location>
</feature>
<keyword evidence="3" id="KW-1185">Reference proteome</keyword>
<organism evidence="2 3">
    <name type="scientific">Pomacea canaliculata</name>
    <name type="common">Golden apple snail</name>
    <dbReference type="NCBI Taxonomy" id="400727"/>
    <lineage>
        <taxon>Eukaryota</taxon>
        <taxon>Metazoa</taxon>
        <taxon>Spiralia</taxon>
        <taxon>Lophotrochozoa</taxon>
        <taxon>Mollusca</taxon>
        <taxon>Gastropoda</taxon>
        <taxon>Caenogastropoda</taxon>
        <taxon>Architaenioglossa</taxon>
        <taxon>Ampullarioidea</taxon>
        <taxon>Ampullariidae</taxon>
        <taxon>Pomacea</taxon>
    </lineage>
</organism>
<evidence type="ECO:0000256" key="1">
    <source>
        <dbReference type="SAM" id="MobiDB-lite"/>
    </source>
</evidence>
<gene>
    <name evidence="2" type="ORF">C0Q70_00439</name>
</gene>
<comment type="caution">
    <text evidence="2">The sequence shown here is derived from an EMBL/GenBank/DDBJ whole genome shotgun (WGS) entry which is preliminary data.</text>
</comment>
<accession>A0A2T7PWR5</accession>
<reference evidence="2 3" key="1">
    <citation type="submission" date="2018-04" db="EMBL/GenBank/DDBJ databases">
        <title>The genome of golden apple snail Pomacea canaliculata provides insight into stress tolerance and invasive adaptation.</title>
        <authorList>
            <person name="Liu C."/>
            <person name="Liu B."/>
            <person name="Ren Y."/>
            <person name="Zhang Y."/>
            <person name="Wang H."/>
            <person name="Li S."/>
            <person name="Jiang F."/>
            <person name="Yin L."/>
            <person name="Zhang G."/>
            <person name="Qian W."/>
            <person name="Fan W."/>
        </authorList>
    </citation>
    <scope>NUCLEOTIDE SEQUENCE [LARGE SCALE GENOMIC DNA]</scope>
    <source>
        <strain evidence="2">SZHN2017</strain>
        <tissue evidence="2">Muscle</tissue>
    </source>
</reference>
<name>A0A2T7PWR5_POMCA</name>
<dbReference type="AlphaFoldDB" id="A0A2T7PWR5"/>
<sequence>MEDRGVTGQGWRGGVGVGWVQEVGGGRGVSYLAVGREDDGRGEFMSTTGNSNNRTCRRMT</sequence>